<evidence type="ECO:0000313" key="1">
    <source>
        <dbReference type="EMBL" id="KAI1692019.1"/>
    </source>
</evidence>
<protein>
    <submittedName>
        <fullName evidence="1">Uncharacterized protein</fullName>
    </submittedName>
</protein>
<proteinExistence type="predicted"/>
<gene>
    <name evidence="1" type="ORF">DdX_21487</name>
</gene>
<dbReference type="AlphaFoldDB" id="A0AAD4QRC9"/>
<sequence length="167" mass="19702">MKEGMVWQERKEQEKEQQQRYSCLFGQSINPALLPDTIKIEYYIKFLCGLYLDQRMDLEDRKIYEQNPQMIMRVGHQHFRFSEKNSIEAALNHLLEAEASDVAEFFVNNNKLKRHNKASIEQQIKQQIIDRGEVKLRKEAKERLAKQGKSDGKALLGKLEINAFKLF</sequence>
<dbReference type="EMBL" id="JAKKPZ010000835">
    <property type="protein sequence ID" value="KAI1692019.1"/>
    <property type="molecule type" value="Genomic_DNA"/>
</dbReference>
<accession>A0AAD4QRC9</accession>
<name>A0AAD4QRC9_9BILA</name>
<keyword evidence="2" id="KW-1185">Reference proteome</keyword>
<dbReference type="Proteomes" id="UP001201812">
    <property type="component" value="Unassembled WGS sequence"/>
</dbReference>
<comment type="caution">
    <text evidence="1">The sequence shown here is derived from an EMBL/GenBank/DDBJ whole genome shotgun (WGS) entry which is preliminary data.</text>
</comment>
<reference evidence="1" key="1">
    <citation type="submission" date="2022-01" db="EMBL/GenBank/DDBJ databases">
        <title>Genome Sequence Resource for Two Populations of Ditylenchus destructor, the Migratory Endoparasitic Phytonematode.</title>
        <authorList>
            <person name="Zhang H."/>
            <person name="Lin R."/>
            <person name="Xie B."/>
        </authorList>
    </citation>
    <scope>NUCLEOTIDE SEQUENCE</scope>
    <source>
        <strain evidence="1">BazhouSP</strain>
    </source>
</reference>
<organism evidence="1 2">
    <name type="scientific">Ditylenchus destructor</name>
    <dbReference type="NCBI Taxonomy" id="166010"/>
    <lineage>
        <taxon>Eukaryota</taxon>
        <taxon>Metazoa</taxon>
        <taxon>Ecdysozoa</taxon>
        <taxon>Nematoda</taxon>
        <taxon>Chromadorea</taxon>
        <taxon>Rhabditida</taxon>
        <taxon>Tylenchina</taxon>
        <taxon>Tylenchomorpha</taxon>
        <taxon>Sphaerularioidea</taxon>
        <taxon>Anguinidae</taxon>
        <taxon>Anguininae</taxon>
        <taxon>Ditylenchus</taxon>
    </lineage>
</organism>
<evidence type="ECO:0000313" key="2">
    <source>
        <dbReference type="Proteomes" id="UP001201812"/>
    </source>
</evidence>